<reference evidence="1 2" key="1">
    <citation type="submission" date="2020-02" db="EMBL/GenBank/DDBJ databases">
        <authorList>
            <person name="Ferguson B K."/>
        </authorList>
    </citation>
    <scope>NUCLEOTIDE SEQUENCE [LARGE SCALE GENOMIC DNA]</scope>
</reference>
<protein>
    <submittedName>
        <fullName evidence="1">Uncharacterized protein</fullName>
    </submittedName>
</protein>
<dbReference type="AlphaFoldDB" id="A0A6H5GWM2"/>
<sequence length="122" mass="14044">MAQPSANSNRRYVDNTRHFHTANNRHLGWRRRCTTIVDPVDKCACPPGDKFLSAANPVNDPSQLQSVAHSIAPTSRITIAPLRTLYFLPVHCTRRSELQMVTIPKLRRRNSRRRWSQKSKNV</sequence>
<proteinExistence type="predicted"/>
<keyword evidence="2" id="KW-1185">Reference proteome</keyword>
<evidence type="ECO:0000313" key="1">
    <source>
        <dbReference type="EMBL" id="CAB0008977.1"/>
    </source>
</evidence>
<gene>
    <name evidence="1" type="ORF">NTEN_LOCUS14174</name>
</gene>
<dbReference type="Proteomes" id="UP000479000">
    <property type="component" value="Unassembled WGS sequence"/>
</dbReference>
<name>A0A6H5GWM2_9HEMI</name>
<organism evidence="1 2">
    <name type="scientific">Nesidiocoris tenuis</name>
    <dbReference type="NCBI Taxonomy" id="355587"/>
    <lineage>
        <taxon>Eukaryota</taxon>
        <taxon>Metazoa</taxon>
        <taxon>Ecdysozoa</taxon>
        <taxon>Arthropoda</taxon>
        <taxon>Hexapoda</taxon>
        <taxon>Insecta</taxon>
        <taxon>Pterygota</taxon>
        <taxon>Neoptera</taxon>
        <taxon>Paraneoptera</taxon>
        <taxon>Hemiptera</taxon>
        <taxon>Heteroptera</taxon>
        <taxon>Panheteroptera</taxon>
        <taxon>Cimicomorpha</taxon>
        <taxon>Miridae</taxon>
        <taxon>Dicyphina</taxon>
        <taxon>Nesidiocoris</taxon>
    </lineage>
</organism>
<dbReference type="EMBL" id="CADCXU010021238">
    <property type="protein sequence ID" value="CAB0008977.1"/>
    <property type="molecule type" value="Genomic_DNA"/>
</dbReference>
<accession>A0A6H5GWM2</accession>
<evidence type="ECO:0000313" key="2">
    <source>
        <dbReference type="Proteomes" id="UP000479000"/>
    </source>
</evidence>